<dbReference type="Proteomes" id="UP000770785">
    <property type="component" value="Unassembled WGS sequence"/>
</dbReference>
<dbReference type="EMBL" id="JAATJH010000001">
    <property type="protein sequence ID" value="NJC25456.1"/>
    <property type="molecule type" value="Genomic_DNA"/>
</dbReference>
<dbReference type="NCBIfam" id="TIGR00229">
    <property type="entry name" value="sensory_box"/>
    <property type="match status" value="2"/>
</dbReference>
<evidence type="ECO:0000256" key="1">
    <source>
        <dbReference type="ARBA" id="ARBA00022741"/>
    </source>
</evidence>
<dbReference type="InterPro" id="IPR025662">
    <property type="entry name" value="Sigma_54_int_dom_ATP-bd_1"/>
</dbReference>
<dbReference type="SUPFAM" id="SSF55785">
    <property type="entry name" value="PYP-like sensor domain (PAS domain)"/>
    <property type="match status" value="3"/>
</dbReference>
<evidence type="ECO:0000313" key="7">
    <source>
        <dbReference type="Proteomes" id="UP000770785"/>
    </source>
</evidence>
<evidence type="ECO:0000259" key="5">
    <source>
        <dbReference type="PROSITE" id="PS50045"/>
    </source>
</evidence>
<evidence type="ECO:0000313" key="6">
    <source>
        <dbReference type="EMBL" id="NJC25456.1"/>
    </source>
</evidence>
<dbReference type="SMART" id="SM00091">
    <property type="entry name" value="PAS"/>
    <property type="match status" value="4"/>
</dbReference>
<dbReference type="SMART" id="SM00382">
    <property type="entry name" value="AAA"/>
    <property type="match status" value="1"/>
</dbReference>
<dbReference type="Gene3D" id="3.30.450.20">
    <property type="entry name" value="PAS domain"/>
    <property type="match status" value="3"/>
</dbReference>
<dbReference type="SUPFAM" id="SSF52540">
    <property type="entry name" value="P-loop containing nucleoside triphosphate hydrolases"/>
    <property type="match status" value="1"/>
</dbReference>
<dbReference type="PROSITE" id="PS00688">
    <property type="entry name" value="SIGMA54_INTERACT_3"/>
    <property type="match status" value="1"/>
</dbReference>
<accession>A0ABX0X882</accession>
<dbReference type="CDD" id="cd00130">
    <property type="entry name" value="PAS"/>
    <property type="match status" value="2"/>
</dbReference>
<sequence length="941" mass="106339">MSSSISPLPLFEAMFAGLSLPAMIVAENSKVVATNEGAAALFVMPVEELIGQRWAGLDANSTLIRWKGYWRRMGEGEKLTYVTDIETSRQYMRPITVEARRVTGDYALITLADRIEPDITDNEIVMLAKELRVGRWSYNRVDGHLEISSVCRELIGIPDGPVSKLEIGQLISAKMAETDFVKMANAATKLLAAPGEASLDFVIESTERTSLLNFVCHSIGNELHVTHLYGIVRRRTRSDGPGSDELDKYAQLAAFSVDQADDIILWTQPDDSVVYANIAASRQLGYGHLELQEVGFSALVAERDQASTDDSWRELRQHKNLRREYYLRAKDGSVCCVEASVNYVRLGEEEFACIIGHDATSDKLAAERNRLMEFSLERADGFIVWVRNNGDVHSVNNNYLEHTGFTPRQVEDMQIGQVCLDANVLDESTWDQLRTGQSVAMETKIHTASGGQVPVRAKMNYFHHDGEELCCLYFTDISTERDREQQLHLAQTALNKTAECVLWLDDTYRIKYANETLRQFLPSEMNRYLIGRDVLSILPGLDRSKIEAGEKQEFSLTDKAGDVHQMQLGSSLLNHNENRYYVLSAKDLTAGQQERDELESAFTEVEVMRDRLRDENVSLREDNDTKYNVNNIITVSRKYQKILTQVGQVADVDTTVLITGETGTGKELLARAVHQLSAREDFPLIKVNCAALPESLIESELFGHEKGAFTGAINRKKGRFEMADRGTIFLDEIGELPLDLQAKLLRVLQEDEFERLGGETTIKVDVRMIAATNRDLEDMVRKGKFREDLYYRLNVFPIHNLPLRDRPEDIPVLIEYFTKKYAKRQGKKISKISSADIKRISTYPFPGNIRELENIIERSVVLCQSDTLSIDFVRSSQSVTAGGEAFLSFEEMQRRHILDALRMTRGRMTGPTGAGILLEMNDRTLVSKIRKLGIEKHEYLL</sequence>
<dbReference type="InterPro" id="IPR035965">
    <property type="entry name" value="PAS-like_dom_sf"/>
</dbReference>
<dbReference type="PANTHER" id="PTHR32071:SF57">
    <property type="entry name" value="C4-DICARBOXYLATE TRANSPORT TRANSCRIPTIONAL REGULATORY PROTEIN DCTD"/>
    <property type="match status" value="1"/>
</dbReference>
<keyword evidence="3" id="KW-0805">Transcription regulation</keyword>
<dbReference type="PROSITE" id="PS50045">
    <property type="entry name" value="SIGMA54_INTERACT_4"/>
    <property type="match status" value="1"/>
</dbReference>
<name>A0ABX0X882_9BACT</name>
<dbReference type="Pfam" id="PF00158">
    <property type="entry name" value="Sigma54_activat"/>
    <property type="match status" value="1"/>
</dbReference>
<dbReference type="InterPro" id="IPR025944">
    <property type="entry name" value="Sigma_54_int_dom_CS"/>
</dbReference>
<keyword evidence="2" id="KW-0067">ATP-binding</keyword>
<dbReference type="RefSeq" id="WP_168036206.1">
    <property type="nucleotide sequence ID" value="NZ_JAATJH010000001.1"/>
</dbReference>
<dbReference type="InterPro" id="IPR003593">
    <property type="entry name" value="AAA+_ATPase"/>
</dbReference>
<keyword evidence="4" id="KW-0804">Transcription</keyword>
<dbReference type="Pfam" id="PF13426">
    <property type="entry name" value="PAS_9"/>
    <property type="match status" value="2"/>
</dbReference>
<dbReference type="CDD" id="cd00009">
    <property type="entry name" value="AAA"/>
    <property type="match status" value="1"/>
</dbReference>
<evidence type="ECO:0000256" key="4">
    <source>
        <dbReference type="ARBA" id="ARBA00023163"/>
    </source>
</evidence>
<comment type="caution">
    <text evidence="6">The sequence shown here is derived from an EMBL/GenBank/DDBJ whole genome shotgun (WGS) entry which is preliminary data.</text>
</comment>
<proteinExistence type="predicted"/>
<feature type="domain" description="Sigma-54 factor interaction" evidence="5">
    <location>
        <begin position="632"/>
        <end position="861"/>
    </location>
</feature>
<gene>
    <name evidence="6" type="ORF">GGR27_000937</name>
</gene>
<evidence type="ECO:0000256" key="3">
    <source>
        <dbReference type="ARBA" id="ARBA00023015"/>
    </source>
</evidence>
<dbReference type="PANTHER" id="PTHR32071">
    <property type="entry name" value="TRANSCRIPTIONAL REGULATORY PROTEIN"/>
    <property type="match status" value="1"/>
</dbReference>
<reference evidence="6 7" key="1">
    <citation type="submission" date="2020-03" db="EMBL/GenBank/DDBJ databases">
        <title>Genomic Encyclopedia of Type Strains, Phase IV (KMG-IV): sequencing the most valuable type-strain genomes for metagenomic binning, comparative biology and taxonomic classification.</title>
        <authorList>
            <person name="Goeker M."/>
        </authorList>
    </citation>
    <scope>NUCLEOTIDE SEQUENCE [LARGE SCALE GENOMIC DNA]</scope>
    <source>
        <strain evidence="6 7">DSM 105096</strain>
    </source>
</reference>
<dbReference type="Gene3D" id="3.40.50.300">
    <property type="entry name" value="P-loop containing nucleotide triphosphate hydrolases"/>
    <property type="match status" value="1"/>
</dbReference>
<keyword evidence="7" id="KW-1185">Reference proteome</keyword>
<dbReference type="PROSITE" id="PS00675">
    <property type="entry name" value="SIGMA54_INTERACT_1"/>
    <property type="match status" value="1"/>
</dbReference>
<dbReference type="Gene3D" id="1.10.8.60">
    <property type="match status" value="1"/>
</dbReference>
<dbReference type="InterPro" id="IPR058031">
    <property type="entry name" value="AAA_lid_NorR"/>
</dbReference>
<dbReference type="InterPro" id="IPR002078">
    <property type="entry name" value="Sigma_54_int"/>
</dbReference>
<protein>
    <submittedName>
        <fullName evidence="6">PAS domain S-box-containing protein</fullName>
    </submittedName>
</protein>
<dbReference type="Pfam" id="PF25601">
    <property type="entry name" value="AAA_lid_14"/>
    <property type="match status" value="1"/>
</dbReference>
<dbReference type="InterPro" id="IPR027417">
    <property type="entry name" value="P-loop_NTPase"/>
</dbReference>
<organism evidence="6 7">
    <name type="scientific">Neolewinella antarctica</name>
    <dbReference type="NCBI Taxonomy" id="442734"/>
    <lineage>
        <taxon>Bacteria</taxon>
        <taxon>Pseudomonadati</taxon>
        <taxon>Bacteroidota</taxon>
        <taxon>Saprospiria</taxon>
        <taxon>Saprospirales</taxon>
        <taxon>Lewinellaceae</taxon>
        <taxon>Neolewinella</taxon>
    </lineage>
</organism>
<evidence type="ECO:0000256" key="2">
    <source>
        <dbReference type="ARBA" id="ARBA00022840"/>
    </source>
</evidence>
<keyword evidence="1" id="KW-0547">Nucleotide-binding</keyword>
<dbReference type="InterPro" id="IPR000014">
    <property type="entry name" value="PAS"/>
</dbReference>
<dbReference type="Gene3D" id="1.10.10.60">
    <property type="entry name" value="Homeodomain-like"/>
    <property type="match status" value="1"/>
</dbReference>